<reference evidence="1 2" key="1">
    <citation type="journal article" date="2023" name="Science">
        <title>Elucidation of the pathway for biosynthesis of saponin adjuvants from the soapbark tree.</title>
        <authorList>
            <person name="Reed J."/>
            <person name="Orme A."/>
            <person name="El-Demerdash A."/>
            <person name="Owen C."/>
            <person name="Martin L.B.B."/>
            <person name="Misra R.C."/>
            <person name="Kikuchi S."/>
            <person name="Rejzek M."/>
            <person name="Martin A.C."/>
            <person name="Harkess A."/>
            <person name="Leebens-Mack J."/>
            <person name="Louveau T."/>
            <person name="Stephenson M.J."/>
            <person name="Osbourn A."/>
        </authorList>
    </citation>
    <scope>NUCLEOTIDE SEQUENCE [LARGE SCALE GENOMIC DNA]</scope>
    <source>
        <strain evidence="1">S10</strain>
    </source>
</reference>
<dbReference type="AlphaFoldDB" id="A0AAD7QGC6"/>
<sequence length="113" mass="13434">MFISQRLFWPIDLYQKANATMTLMLGPTYVPEEGPHLLRQDRHQPETVNHPELYFVRERKPLNLDARHQFRSPRQPLSLSMTSVRMEMVDLNPSVMRSAMRIRSGWWLYPPVV</sequence>
<dbReference type="Proteomes" id="UP001163823">
    <property type="component" value="Chromosome 1"/>
</dbReference>
<organism evidence="1 2">
    <name type="scientific">Quillaja saponaria</name>
    <name type="common">Soap bark tree</name>
    <dbReference type="NCBI Taxonomy" id="32244"/>
    <lineage>
        <taxon>Eukaryota</taxon>
        <taxon>Viridiplantae</taxon>
        <taxon>Streptophyta</taxon>
        <taxon>Embryophyta</taxon>
        <taxon>Tracheophyta</taxon>
        <taxon>Spermatophyta</taxon>
        <taxon>Magnoliopsida</taxon>
        <taxon>eudicotyledons</taxon>
        <taxon>Gunneridae</taxon>
        <taxon>Pentapetalae</taxon>
        <taxon>rosids</taxon>
        <taxon>fabids</taxon>
        <taxon>Fabales</taxon>
        <taxon>Quillajaceae</taxon>
        <taxon>Quillaja</taxon>
    </lineage>
</organism>
<evidence type="ECO:0000313" key="2">
    <source>
        <dbReference type="Proteomes" id="UP001163823"/>
    </source>
</evidence>
<protein>
    <submittedName>
        <fullName evidence="1">Uncharacterized protein</fullName>
    </submittedName>
</protein>
<accession>A0AAD7QGC6</accession>
<comment type="caution">
    <text evidence="1">The sequence shown here is derived from an EMBL/GenBank/DDBJ whole genome shotgun (WGS) entry which is preliminary data.</text>
</comment>
<keyword evidence="2" id="KW-1185">Reference proteome</keyword>
<gene>
    <name evidence="1" type="ORF">O6P43_000353</name>
</gene>
<dbReference type="KEGG" id="qsa:O6P43_000353"/>
<evidence type="ECO:0000313" key="1">
    <source>
        <dbReference type="EMBL" id="KAJ7981027.1"/>
    </source>
</evidence>
<dbReference type="EMBL" id="JARAOO010000001">
    <property type="protein sequence ID" value="KAJ7981027.1"/>
    <property type="molecule type" value="Genomic_DNA"/>
</dbReference>
<proteinExistence type="predicted"/>
<name>A0AAD7QGC6_QUISA</name>